<dbReference type="Pfam" id="PF00583">
    <property type="entry name" value="Acetyltransf_1"/>
    <property type="match status" value="1"/>
</dbReference>
<name>C1EEL8_MICCC</name>
<dbReference type="PANTHER" id="PTHR43420:SF47">
    <property type="entry name" value="N-ACETYLTRANSFERASE DOMAIN-CONTAINING PROTEIN"/>
    <property type="match status" value="1"/>
</dbReference>
<dbReference type="InterPro" id="IPR050680">
    <property type="entry name" value="YpeA/RimI_acetyltransf"/>
</dbReference>
<keyword evidence="1" id="KW-0808">Transferase</keyword>
<dbReference type="GeneID" id="8247723"/>
<evidence type="ECO:0000256" key="1">
    <source>
        <dbReference type="ARBA" id="ARBA00022679"/>
    </source>
</evidence>
<keyword evidence="2" id="KW-0012">Acyltransferase</keyword>
<dbReference type="PROSITE" id="PS51186">
    <property type="entry name" value="GNAT"/>
    <property type="match status" value="1"/>
</dbReference>
<evidence type="ECO:0000313" key="6">
    <source>
        <dbReference type="Proteomes" id="UP000002009"/>
    </source>
</evidence>
<dbReference type="RefSeq" id="XP_002504999.1">
    <property type="nucleotide sequence ID" value="XM_002504953.1"/>
</dbReference>
<dbReference type="Gene3D" id="3.40.630.30">
    <property type="match status" value="1"/>
</dbReference>
<dbReference type="InParanoid" id="C1EEL8"/>
<protein>
    <recommendedName>
        <fullName evidence="4">N-acetyltransferase domain-containing protein</fullName>
    </recommendedName>
</protein>
<feature type="domain" description="N-acetyltransferase" evidence="4">
    <location>
        <begin position="69"/>
        <end position="262"/>
    </location>
</feature>
<accession>C1EEL8</accession>
<dbReference type="OrthoDB" id="1912023at2759"/>
<keyword evidence="6" id="KW-1185">Reference proteome</keyword>
<dbReference type="Proteomes" id="UP000002009">
    <property type="component" value="Chromosome 11"/>
</dbReference>
<dbReference type="EMBL" id="CP001330">
    <property type="protein sequence ID" value="ACO66257.1"/>
    <property type="molecule type" value="Genomic_DNA"/>
</dbReference>
<dbReference type="GO" id="GO:0016747">
    <property type="term" value="F:acyltransferase activity, transferring groups other than amino-acyl groups"/>
    <property type="evidence" value="ECO:0007669"/>
    <property type="project" value="InterPro"/>
</dbReference>
<dbReference type="eggNOG" id="ENOG502R38Q">
    <property type="taxonomic scope" value="Eukaryota"/>
</dbReference>
<dbReference type="PANTHER" id="PTHR43420">
    <property type="entry name" value="ACETYLTRANSFERASE"/>
    <property type="match status" value="1"/>
</dbReference>
<proteinExistence type="predicted"/>
<evidence type="ECO:0000256" key="3">
    <source>
        <dbReference type="SAM" id="MobiDB-lite"/>
    </source>
</evidence>
<dbReference type="SUPFAM" id="SSF55729">
    <property type="entry name" value="Acyl-CoA N-acyltransferases (Nat)"/>
    <property type="match status" value="1"/>
</dbReference>
<sequence>MAASGSALAWSVAFNHDFARVPCVRRSVGCRRVAPTSPRHRERESTSTRAQLGSLKPIEESGDEGPTQWRVRQVYGDGKELLDQLREVADLLAEGFNKSGSTSRDLLNGLVQKVRWSGGNFLCLVADNGEDGSALVGACDLTLLPAGGPKRSREALVADVPALLNLPPDGHFLYLTGMVVPSTFRRRGIGQALLRRSEAMARKIQPAPECVALHVDVANVAARRLYANAGYQYVGWSEGGSEDKGEDEKEDKEGLPWRLPFGLPKKPKTEVLMVKWTPGPGASGE</sequence>
<dbReference type="InterPro" id="IPR016181">
    <property type="entry name" value="Acyl_CoA_acyltransferase"/>
</dbReference>
<dbReference type="CDD" id="cd04301">
    <property type="entry name" value="NAT_SF"/>
    <property type="match status" value="1"/>
</dbReference>
<dbReference type="KEGG" id="mis:MICPUN_62668"/>
<evidence type="ECO:0000256" key="2">
    <source>
        <dbReference type="ARBA" id="ARBA00023315"/>
    </source>
</evidence>
<dbReference type="InterPro" id="IPR000182">
    <property type="entry name" value="GNAT_dom"/>
</dbReference>
<evidence type="ECO:0000313" key="5">
    <source>
        <dbReference type="EMBL" id="ACO66257.1"/>
    </source>
</evidence>
<gene>
    <name evidence="5" type="ORF">MICPUN_62668</name>
</gene>
<feature type="region of interest" description="Disordered" evidence="3">
    <location>
        <begin position="32"/>
        <end position="66"/>
    </location>
</feature>
<evidence type="ECO:0000259" key="4">
    <source>
        <dbReference type="PROSITE" id="PS51186"/>
    </source>
</evidence>
<feature type="region of interest" description="Disordered" evidence="3">
    <location>
        <begin position="237"/>
        <end position="262"/>
    </location>
</feature>
<organism evidence="5 6">
    <name type="scientific">Micromonas commoda (strain RCC299 / NOUM17 / CCMP2709)</name>
    <name type="common">Picoplanktonic green alga</name>
    <dbReference type="NCBI Taxonomy" id="296587"/>
    <lineage>
        <taxon>Eukaryota</taxon>
        <taxon>Viridiplantae</taxon>
        <taxon>Chlorophyta</taxon>
        <taxon>Mamiellophyceae</taxon>
        <taxon>Mamiellales</taxon>
        <taxon>Mamiellaceae</taxon>
        <taxon>Micromonas</taxon>
    </lineage>
</organism>
<dbReference type="AlphaFoldDB" id="C1EEL8"/>
<reference evidence="5 6" key="1">
    <citation type="journal article" date="2009" name="Science">
        <title>Green evolution and dynamic adaptations revealed by genomes of the marine picoeukaryotes Micromonas.</title>
        <authorList>
            <person name="Worden A.Z."/>
            <person name="Lee J.H."/>
            <person name="Mock T."/>
            <person name="Rouze P."/>
            <person name="Simmons M.P."/>
            <person name="Aerts A.L."/>
            <person name="Allen A.E."/>
            <person name="Cuvelier M.L."/>
            <person name="Derelle E."/>
            <person name="Everett M.V."/>
            <person name="Foulon E."/>
            <person name="Grimwood J."/>
            <person name="Gundlach H."/>
            <person name="Henrissat B."/>
            <person name="Napoli C."/>
            <person name="McDonald S.M."/>
            <person name="Parker M.S."/>
            <person name="Rombauts S."/>
            <person name="Salamov A."/>
            <person name="Von Dassow P."/>
            <person name="Badger J.H."/>
            <person name="Coutinho P.M."/>
            <person name="Demir E."/>
            <person name="Dubchak I."/>
            <person name="Gentemann C."/>
            <person name="Eikrem W."/>
            <person name="Gready J.E."/>
            <person name="John U."/>
            <person name="Lanier W."/>
            <person name="Lindquist E.A."/>
            <person name="Lucas S."/>
            <person name="Mayer K.F."/>
            <person name="Moreau H."/>
            <person name="Not F."/>
            <person name="Otillar R."/>
            <person name="Panaud O."/>
            <person name="Pangilinan J."/>
            <person name="Paulsen I."/>
            <person name="Piegu B."/>
            <person name="Poliakov A."/>
            <person name="Robbens S."/>
            <person name="Schmutz J."/>
            <person name="Toulza E."/>
            <person name="Wyss T."/>
            <person name="Zelensky A."/>
            <person name="Zhou K."/>
            <person name="Armbrust E.V."/>
            <person name="Bhattacharya D."/>
            <person name="Goodenough U.W."/>
            <person name="Van de Peer Y."/>
            <person name="Grigoriev I.V."/>
        </authorList>
    </citation>
    <scope>NUCLEOTIDE SEQUENCE [LARGE SCALE GENOMIC DNA]</scope>
    <source>
        <strain evidence="6">RCC299 / NOUM17</strain>
    </source>
</reference>
<feature type="compositionally biased region" description="Basic and acidic residues" evidence="3">
    <location>
        <begin position="241"/>
        <end position="255"/>
    </location>
</feature>
<dbReference type="FunCoup" id="C1EEL8">
    <property type="interactions" value="65"/>
</dbReference>